<dbReference type="InterPro" id="IPR001576">
    <property type="entry name" value="Phosphoglycerate_kinase"/>
</dbReference>
<evidence type="ECO:0000256" key="7">
    <source>
        <dbReference type="PIRSR" id="PIRSR000724-2"/>
    </source>
</evidence>
<evidence type="ECO:0000313" key="10">
    <source>
        <dbReference type="Proteomes" id="UP000230179"/>
    </source>
</evidence>
<dbReference type="GO" id="GO:0004618">
    <property type="term" value="F:phosphoglycerate kinase activity"/>
    <property type="evidence" value="ECO:0007669"/>
    <property type="project" value="UniProtKB-EC"/>
</dbReference>
<dbReference type="InterPro" id="IPR036043">
    <property type="entry name" value="Phosphoglycerate_kinase_sf"/>
</dbReference>
<dbReference type="InterPro" id="IPR015824">
    <property type="entry name" value="Phosphoglycerate_kinase_N"/>
</dbReference>
<dbReference type="GO" id="GO:0005524">
    <property type="term" value="F:ATP binding"/>
    <property type="evidence" value="ECO:0007669"/>
    <property type="project" value="UniProtKB-KW"/>
</dbReference>
<reference evidence="10" key="1">
    <citation type="submission" date="2017-09" db="EMBL/GenBank/DDBJ databases">
        <title>Depth-based differentiation of microbial function through sediment-hosted aquifers and enrichment of novel symbionts in the deep terrestrial subsurface.</title>
        <authorList>
            <person name="Probst A.J."/>
            <person name="Ladd B."/>
            <person name="Jarett J.K."/>
            <person name="Geller-Mcgrath D.E."/>
            <person name="Sieber C.M.K."/>
            <person name="Emerson J.B."/>
            <person name="Anantharaman K."/>
            <person name="Thomas B.C."/>
            <person name="Malmstrom R."/>
            <person name="Stieglmeier M."/>
            <person name="Klingl A."/>
            <person name="Woyke T."/>
            <person name="Ryan C.M."/>
            <person name="Banfield J.F."/>
        </authorList>
    </citation>
    <scope>NUCLEOTIDE SEQUENCE [LARGE SCALE GENOMIC DNA]</scope>
</reference>
<dbReference type="GO" id="GO:0005829">
    <property type="term" value="C:cytosol"/>
    <property type="evidence" value="ECO:0007669"/>
    <property type="project" value="TreeGrafter"/>
</dbReference>
<dbReference type="EMBL" id="PFBL01000026">
    <property type="protein sequence ID" value="PIR82892.1"/>
    <property type="molecule type" value="Genomic_DNA"/>
</dbReference>
<evidence type="ECO:0000256" key="4">
    <source>
        <dbReference type="ARBA" id="ARBA00022741"/>
    </source>
</evidence>
<dbReference type="AlphaFoldDB" id="A0A2H0U927"/>
<keyword evidence="6 7" id="KW-0067">ATP-binding</keyword>
<evidence type="ECO:0000256" key="8">
    <source>
        <dbReference type="RuleBase" id="RU000532"/>
    </source>
</evidence>
<sequence>MRSVRAISTLENIPVLVRGALNVPIEKGTVTNEYRLRRALATLRHLTERHARVILVGHFDNPNTGTLAPVAAALARLLPHVSFCPESIGPRARDAVRGLAPGHILVLENLRRHEGEMANSPAFARDLAELGDLFVQDSFDTCHRFHASIVCVPKLLPSYAGILLEEEVRELSRARKPKSPSLAIIGGAKFATKEPVLKALLAAYDRLFIGGALANDALKARGYAVGTSRVSEGDLSHVKELVADKRIWLPRDAIVIKANAPELTPNNARTTPVEAVRENEIILDVGPETIAQLVSHTSSAKTIVWNGPLGNYENGFSAATDALAEAIATSSAHSVLGGGDTIAAIDKLCLFSKFSFVSTGGGAMLDFLAHGTLPGIDALPS</sequence>
<dbReference type="Gene3D" id="3.40.50.1260">
    <property type="entry name" value="Phosphoglycerate kinase, N-terminal domain"/>
    <property type="match status" value="2"/>
</dbReference>
<dbReference type="GO" id="GO:0043531">
    <property type="term" value="F:ADP binding"/>
    <property type="evidence" value="ECO:0007669"/>
    <property type="project" value="TreeGrafter"/>
</dbReference>
<feature type="binding site" evidence="7">
    <location>
        <begin position="338"/>
        <end position="341"/>
    </location>
    <ligand>
        <name>ATP</name>
        <dbReference type="ChEBI" id="CHEBI:30616"/>
    </ligand>
</feature>
<dbReference type="EC" id="2.7.2.3" evidence="2 8"/>
<name>A0A2H0U927_9BACT</name>
<proteinExistence type="inferred from homology"/>
<evidence type="ECO:0000313" key="9">
    <source>
        <dbReference type="EMBL" id="PIR82892.1"/>
    </source>
</evidence>
<feature type="binding site" evidence="7">
    <location>
        <position position="193"/>
    </location>
    <ligand>
        <name>ATP</name>
        <dbReference type="ChEBI" id="CHEBI:30616"/>
    </ligand>
</feature>
<evidence type="ECO:0000256" key="5">
    <source>
        <dbReference type="ARBA" id="ARBA00022777"/>
    </source>
</evidence>
<dbReference type="PIRSF" id="PIRSF000724">
    <property type="entry name" value="Pgk"/>
    <property type="match status" value="1"/>
</dbReference>
<accession>A0A2H0U927</accession>
<dbReference type="PRINTS" id="PR00477">
    <property type="entry name" value="PHGLYCKINASE"/>
</dbReference>
<organism evidence="9 10">
    <name type="scientific">Candidatus Kaiserbacteria bacterium CG10_big_fil_rev_8_21_14_0_10_56_12</name>
    <dbReference type="NCBI Taxonomy" id="1974611"/>
    <lineage>
        <taxon>Bacteria</taxon>
        <taxon>Candidatus Kaiseribacteriota</taxon>
    </lineage>
</organism>
<keyword evidence="3 8" id="KW-0808">Transferase</keyword>
<evidence type="ECO:0000256" key="6">
    <source>
        <dbReference type="ARBA" id="ARBA00022840"/>
    </source>
</evidence>
<dbReference type="GO" id="GO:0006094">
    <property type="term" value="P:gluconeogenesis"/>
    <property type="evidence" value="ECO:0007669"/>
    <property type="project" value="TreeGrafter"/>
</dbReference>
<comment type="similarity">
    <text evidence="8">Belongs to the phosphoglycerate kinase family.</text>
</comment>
<keyword evidence="5 8" id="KW-0418">Kinase</keyword>
<dbReference type="SUPFAM" id="SSF53748">
    <property type="entry name" value="Phosphoglycerate kinase"/>
    <property type="match status" value="1"/>
</dbReference>
<gene>
    <name evidence="9" type="primary">pgk</name>
    <name evidence="9" type="ORF">COU19_03520</name>
</gene>
<dbReference type="GO" id="GO:0006096">
    <property type="term" value="P:glycolytic process"/>
    <property type="evidence" value="ECO:0007669"/>
    <property type="project" value="InterPro"/>
</dbReference>
<comment type="catalytic activity">
    <reaction evidence="1 8">
        <text>(2R)-3-phosphoglycerate + ATP = (2R)-3-phospho-glyceroyl phosphate + ADP</text>
        <dbReference type="Rhea" id="RHEA:14801"/>
        <dbReference type="ChEBI" id="CHEBI:30616"/>
        <dbReference type="ChEBI" id="CHEBI:57604"/>
        <dbReference type="ChEBI" id="CHEBI:58272"/>
        <dbReference type="ChEBI" id="CHEBI:456216"/>
        <dbReference type="EC" id="2.7.2.3"/>
    </reaction>
</comment>
<feature type="binding site" evidence="7">
    <location>
        <position position="313"/>
    </location>
    <ligand>
        <name>ATP</name>
        <dbReference type="ChEBI" id="CHEBI:30616"/>
    </ligand>
</feature>
<evidence type="ECO:0000256" key="1">
    <source>
        <dbReference type="ARBA" id="ARBA00000642"/>
    </source>
</evidence>
<dbReference type="PANTHER" id="PTHR11406:SF23">
    <property type="entry name" value="PHOSPHOGLYCERATE KINASE 1, CHLOROPLASTIC-RELATED"/>
    <property type="match status" value="1"/>
</dbReference>
<protein>
    <recommendedName>
        <fullName evidence="2 8">Phosphoglycerate kinase</fullName>
        <ecNumber evidence="2 8">2.7.2.3</ecNumber>
    </recommendedName>
</protein>
<keyword evidence="4" id="KW-0547">Nucleotide-binding</keyword>
<evidence type="ECO:0000256" key="2">
    <source>
        <dbReference type="ARBA" id="ARBA00013061"/>
    </source>
</evidence>
<dbReference type="Proteomes" id="UP000230179">
    <property type="component" value="Unassembled WGS sequence"/>
</dbReference>
<dbReference type="PANTHER" id="PTHR11406">
    <property type="entry name" value="PHOSPHOGLYCERATE KINASE"/>
    <property type="match status" value="1"/>
</dbReference>
<evidence type="ECO:0000256" key="3">
    <source>
        <dbReference type="ARBA" id="ARBA00022679"/>
    </source>
</evidence>
<comment type="caution">
    <text evidence="9">The sequence shown here is derived from an EMBL/GenBank/DDBJ whole genome shotgun (WGS) entry which is preliminary data.</text>
</comment>
<dbReference type="Pfam" id="PF00162">
    <property type="entry name" value="PGK"/>
    <property type="match status" value="1"/>
</dbReference>